<evidence type="ECO:0000259" key="1">
    <source>
        <dbReference type="Pfam" id="PF13468"/>
    </source>
</evidence>
<dbReference type="InterPro" id="IPR025870">
    <property type="entry name" value="Glyoxalase-like_dom"/>
</dbReference>
<feature type="domain" description="Glyoxalase-like" evidence="1">
    <location>
        <begin position="18"/>
        <end position="209"/>
    </location>
</feature>
<proteinExistence type="predicted"/>
<dbReference type="STRING" id="391735.Veis_0364"/>
<dbReference type="KEGG" id="vei:Veis_0364"/>
<dbReference type="SUPFAM" id="SSF54593">
    <property type="entry name" value="Glyoxalase/Bleomycin resistance protein/Dihydroxybiphenyl dioxygenase"/>
    <property type="match status" value="1"/>
</dbReference>
<reference evidence="3" key="1">
    <citation type="submission" date="2006-12" db="EMBL/GenBank/DDBJ databases">
        <title>Complete sequence of chromosome 1 of Verminephrobacter eiseniae EF01-2.</title>
        <authorList>
            <person name="Copeland A."/>
            <person name="Lucas S."/>
            <person name="Lapidus A."/>
            <person name="Barry K."/>
            <person name="Detter J.C."/>
            <person name="Glavina del Rio T."/>
            <person name="Dalin E."/>
            <person name="Tice H."/>
            <person name="Pitluck S."/>
            <person name="Chertkov O."/>
            <person name="Brettin T."/>
            <person name="Bruce D."/>
            <person name="Han C."/>
            <person name="Tapia R."/>
            <person name="Gilna P."/>
            <person name="Schmutz J."/>
            <person name="Larimer F."/>
            <person name="Land M."/>
            <person name="Hauser L."/>
            <person name="Kyrpides N."/>
            <person name="Kim E."/>
            <person name="Stahl D."/>
            <person name="Richardson P."/>
        </authorList>
    </citation>
    <scope>NUCLEOTIDE SEQUENCE [LARGE SCALE GENOMIC DNA]</scope>
    <source>
        <strain evidence="3">EF01-2</strain>
    </source>
</reference>
<dbReference type="Proteomes" id="UP000000374">
    <property type="component" value="Chromosome"/>
</dbReference>
<dbReference type="eggNOG" id="COG0346">
    <property type="taxonomic scope" value="Bacteria"/>
</dbReference>
<dbReference type="OrthoDB" id="5801364at2"/>
<keyword evidence="3" id="KW-1185">Reference proteome</keyword>
<dbReference type="AlphaFoldDB" id="A1WEU7"/>
<organism evidence="2 3">
    <name type="scientific">Verminephrobacter eiseniae (strain EF01-2)</name>
    <dbReference type="NCBI Taxonomy" id="391735"/>
    <lineage>
        <taxon>Bacteria</taxon>
        <taxon>Pseudomonadati</taxon>
        <taxon>Pseudomonadota</taxon>
        <taxon>Betaproteobacteria</taxon>
        <taxon>Burkholderiales</taxon>
        <taxon>Comamonadaceae</taxon>
        <taxon>Verminephrobacter</taxon>
    </lineage>
</organism>
<sequence length="250" mass="26641">MTTRAFAAIEPPEPPPCIDHLIVLAADLASGVQWCERQLGVTPAAGGEHPLMGTHNRLLNISSPAHPRAYLELIAIQQGATKTIPGGAKRWFDMDDSRLQRQVAQHGPQLIHWVAAVPDMVARCAALAAQGLDRGAIISASRATPEGLLQWQVTLRTDGQRLMDGCLPTLIQWGATHPCANLPASGLQLHRLTLRHPQMAALQAACAALGLLPQVVLEAAPAPELLAQLGTARGPVCLTSRPDMDARRAV</sequence>
<accession>A1WEU7</accession>
<dbReference type="Pfam" id="PF13468">
    <property type="entry name" value="Glyoxalase_3"/>
    <property type="match status" value="1"/>
</dbReference>
<dbReference type="RefSeq" id="WP_011808171.1">
    <property type="nucleotide sequence ID" value="NC_008786.1"/>
</dbReference>
<dbReference type="EMBL" id="CP000542">
    <property type="protein sequence ID" value="ABM56154.1"/>
    <property type="molecule type" value="Genomic_DNA"/>
</dbReference>
<name>A1WEU7_VEREI</name>
<protein>
    <recommendedName>
        <fullName evidence="1">Glyoxalase-like domain-containing protein</fullName>
    </recommendedName>
</protein>
<evidence type="ECO:0000313" key="2">
    <source>
        <dbReference type="EMBL" id="ABM56154.1"/>
    </source>
</evidence>
<dbReference type="GeneID" id="76459098"/>
<dbReference type="InterPro" id="IPR029068">
    <property type="entry name" value="Glyas_Bleomycin-R_OHBP_Dase"/>
</dbReference>
<evidence type="ECO:0000313" key="3">
    <source>
        <dbReference type="Proteomes" id="UP000000374"/>
    </source>
</evidence>
<dbReference type="Gene3D" id="3.10.180.10">
    <property type="entry name" value="2,3-Dihydroxybiphenyl 1,2-Dioxygenase, domain 1"/>
    <property type="match status" value="1"/>
</dbReference>
<gene>
    <name evidence="2" type="ordered locus">Veis_0364</name>
</gene>
<dbReference type="HOGENOM" id="CLU_083550_0_0_4"/>